<dbReference type="AlphaFoldDB" id="A0AAD7WAW4"/>
<sequence>MNNAVSGAEGTVVCYGDTMVDKEALQANTRWPLPPRLALAWVPLSSTRISWDTFAPPPARLHPTTTLQEVTPLSVWDAIKT</sequence>
<reference evidence="1" key="1">
    <citation type="journal article" date="2023" name="Science">
        <title>Genome structures resolve the early diversification of teleost fishes.</title>
        <authorList>
            <person name="Parey E."/>
            <person name="Louis A."/>
            <person name="Montfort J."/>
            <person name="Bouchez O."/>
            <person name="Roques C."/>
            <person name="Iampietro C."/>
            <person name="Lluch J."/>
            <person name="Castinel A."/>
            <person name="Donnadieu C."/>
            <person name="Desvignes T."/>
            <person name="Floi Bucao C."/>
            <person name="Jouanno E."/>
            <person name="Wen M."/>
            <person name="Mejri S."/>
            <person name="Dirks R."/>
            <person name="Jansen H."/>
            <person name="Henkel C."/>
            <person name="Chen W.J."/>
            <person name="Zahm M."/>
            <person name="Cabau C."/>
            <person name="Klopp C."/>
            <person name="Thompson A.W."/>
            <person name="Robinson-Rechavi M."/>
            <person name="Braasch I."/>
            <person name="Lecointre G."/>
            <person name="Bobe J."/>
            <person name="Postlethwait J.H."/>
            <person name="Berthelot C."/>
            <person name="Roest Crollius H."/>
            <person name="Guiguen Y."/>
        </authorList>
    </citation>
    <scope>NUCLEOTIDE SEQUENCE</scope>
    <source>
        <strain evidence="1">NC1722</strain>
    </source>
</reference>
<gene>
    <name evidence="1" type="ORF">AAFF_G00107650</name>
</gene>
<comment type="caution">
    <text evidence="1">The sequence shown here is derived from an EMBL/GenBank/DDBJ whole genome shotgun (WGS) entry which is preliminary data.</text>
</comment>
<keyword evidence="2" id="KW-1185">Reference proteome</keyword>
<dbReference type="Proteomes" id="UP001221898">
    <property type="component" value="Unassembled WGS sequence"/>
</dbReference>
<dbReference type="EMBL" id="JAINUG010000170">
    <property type="protein sequence ID" value="KAJ8390371.1"/>
    <property type="molecule type" value="Genomic_DNA"/>
</dbReference>
<name>A0AAD7WAW4_9TELE</name>
<accession>A0AAD7WAW4</accession>
<organism evidence="1 2">
    <name type="scientific">Aldrovandia affinis</name>
    <dbReference type="NCBI Taxonomy" id="143900"/>
    <lineage>
        <taxon>Eukaryota</taxon>
        <taxon>Metazoa</taxon>
        <taxon>Chordata</taxon>
        <taxon>Craniata</taxon>
        <taxon>Vertebrata</taxon>
        <taxon>Euteleostomi</taxon>
        <taxon>Actinopterygii</taxon>
        <taxon>Neopterygii</taxon>
        <taxon>Teleostei</taxon>
        <taxon>Notacanthiformes</taxon>
        <taxon>Halosauridae</taxon>
        <taxon>Aldrovandia</taxon>
    </lineage>
</organism>
<evidence type="ECO:0000313" key="1">
    <source>
        <dbReference type="EMBL" id="KAJ8390371.1"/>
    </source>
</evidence>
<proteinExistence type="predicted"/>
<evidence type="ECO:0000313" key="2">
    <source>
        <dbReference type="Proteomes" id="UP001221898"/>
    </source>
</evidence>
<protein>
    <submittedName>
        <fullName evidence="1">Uncharacterized protein</fullName>
    </submittedName>
</protein>